<proteinExistence type="predicted"/>
<dbReference type="STRING" id="35608.A0A2U1MX96"/>
<dbReference type="EMBL" id="PKPP01004141">
    <property type="protein sequence ID" value="PWA65881.1"/>
    <property type="molecule type" value="Genomic_DNA"/>
</dbReference>
<accession>A0A2U1MX96</accession>
<dbReference type="Proteomes" id="UP000245207">
    <property type="component" value="Unassembled WGS sequence"/>
</dbReference>
<dbReference type="AlphaFoldDB" id="A0A2U1MX96"/>
<organism evidence="1 2">
    <name type="scientific">Artemisia annua</name>
    <name type="common">Sweet wormwood</name>
    <dbReference type="NCBI Taxonomy" id="35608"/>
    <lineage>
        <taxon>Eukaryota</taxon>
        <taxon>Viridiplantae</taxon>
        <taxon>Streptophyta</taxon>
        <taxon>Embryophyta</taxon>
        <taxon>Tracheophyta</taxon>
        <taxon>Spermatophyta</taxon>
        <taxon>Magnoliopsida</taxon>
        <taxon>eudicotyledons</taxon>
        <taxon>Gunneridae</taxon>
        <taxon>Pentapetalae</taxon>
        <taxon>asterids</taxon>
        <taxon>campanulids</taxon>
        <taxon>Asterales</taxon>
        <taxon>Asteraceae</taxon>
        <taxon>Asteroideae</taxon>
        <taxon>Anthemideae</taxon>
        <taxon>Artemisiinae</taxon>
        <taxon>Artemisia</taxon>
    </lineage>
</organism>
<name>A0A2U1MX96_ARTAN</name>
<reference evidence="1 2" key="1">
    <citation type="journal article" date="2018" name="Mol. Plant">
        <title>The genome of Artemisia annua provides insight into the evolution of Asteraceae family and artemisinin biosynthesis.</title>
        <authorList>
            <person name="Shen Q."/>
            <person name="Zhang L."/>
            <person name="Liao Z."/>
            <person name="Wang S."/>
            <person name="Yan T."/>
            <person name="Shi P."/>
            <person name="Liu M."/>
            <person name="Fu X."/>
            <person name="Pan Q."/>
            <person name="Wang Y."/>
            <person name="Lv Z."/>
            <person name="Lu X."/>
            <person name="Zhang F."/>
            <person name="Jiang W."/>
            <person name="Ma Y."/>
            <person name="Chen M."/>
            <person name="Hao X."/>
            <person name="Li L."/>
            <person name="Tang Y."/>
            <person name="Lv G."/>
            <person name="Zhou Y."/>
            <person name="Sun X."/>
            <person name="Brodelius P.E."/>
            <person name="Rose J.K.C."/>
            <person name="Tang K."/>
        </authorList>
    </citation>
    <scope>NUCLEOTIDE SEQUENCE [LARGE SCALE GENOMIC DNA]</scope>
    <source>
        <strain evidence="2">cv. Huhao1</strain>
        <tissue evidence="1">Leaf</tissue>
    </source>
</reference>
<protein>
    <submittedName>
        <fullName evidence="1">Uncharacterized protein</fullName>
    </submittedName>
</protein>
<dbReference type="OrthoDB" id="630676at2759"/>
<comment type="caution">
    <text evidence="1">The sequence shown here is derived from an EMBL/GenBank/DDBJ whole genome shotgun (WGS) entry which is preliminary data.</text>
</comment>
<gene>
    <name evidence="1" type="ORF">CTI12_AA331490</name>
</gene>
<sequence>MELLFHDDIIGIQSIQPFSLRHEETEAVVIKFESIFVHLPPNLAMELKKQVQINKLVFYSVRGTFKELVKALTDFYVSAFARWVEVV</sequence>
<keyword evidence="2" id="KW-1185">Reference proteome</keyword>
<evidence type="ECO:0000313" key="2">
    <source>
        <dbReference type="Proteomes" id="UP000245207"/>
    </source>
</evidence>
<evidence type="ECO:0000313" key="1">
    <source>
        <dbReference type="EMBL" id="PWA65881.1"/>
    </source>
</evidence>